<dbReference type="PROSITE" id="PS51257">
    <property type="entry name" value="PROKAR_LIPOPROTEIN"/>
    <property type="match status" value="1"/>
</dbReference>
<feature type="transmembrane region" description="Helical" evidence="1">
    <location>
        <begin position="70"/>
        <end position="88"/>
    </location>
</feature>
<sequence length="113" mass="12791">MVNTIRAMLICCMIVSISGCATMTIEGDGQKTPKSRTGTHTVHGSYYSFVWSEPPVEKCKNGRGLYRVRYHTNAVYAFVSIISMGFYVPQTVEWWCDGTPDQEDDEEIYQPAH</sequence>
<reference evidence="3 4" key="1">
    <citation type="submission" date="2019-07" db="EMBL/GenBank/DDBJ databases">
        <authorList>
            <person name="Cremers G."/>
        </authorList>
    </citation>
    <scope>NUCLEOTIDE SEQUENCE [LARGE SCALE GENOMIC DNA]</scope>
</reference>
<dbReference type="AlphaFoldDB" id="A0A564ZKG3"/>
<keyword evidence="4" id="KW-1185">Reference proteome</keyword>
<dbReference type="EMBL" id="CABIKM010000030">
    <property type="protein sequence ID" value="VUZ85673.1"/>
    <property type="molecule type" value="Genomic_DNA"/>
</dbReference>
<name>A0A564ZKG3_9BACT</name>
<dbReference type="Proteomes" id="UP000334340">
    <property type="component" value="Unassembled WGS sequence"/>
</dbReference>
<feature type="signal peptide" evidence="2">
    <location>
        <begin position="1"/>
        <end position="21"/>
    </location>
</feature>
<evidence type="ECO:0000313" key="3">
    <source>
        <dbReference type="EMBL" id="VUZ85673.1"/>
    </source>
</evidence>
<keyword evidence="1" id="KW-1133">Transmembrane helix</keyword>
<proteinExistence type="predicted"/>
<evidence type="ECO:0000256" key="1">
    <source>
        <dbReference type="SAM" id="Phobius"/>
    </source>
</evidence>
<gene>
    <name evidence="3" type="ORF">MELA_02058</name>
</gene>
<feature type="chain" id="PRO_5022108611" description="Lipoprotein" evidence="2">
    <location>
        <begin position="22"/>
        <end position="113"/>
    </location>
</feature>
<keyword evidence="1" id="KW-0812">Transmembrane</keyword>
<evidence type="ECO:0000313" key="4">
    <source>
        <dbReference type="Proteomes" id="UP000334340"/>
    </source>
</evidence>
<keyword evidence="2" id="KW-0732">Signal</keyword>
<protein>
    <recommendedName>
        <fullName evidence="5">Lipoprotein</fullName>
    </recommendedName>
</protein>
<accession>A0A564ZKG3</accession>
<evidence type="ECO:0000256" key="2">
    <source>
        <dbReference type="SAM" id="SignalP"/>
    </source>
</evidence>
<organism evidence="3 4">
    <name type="scientific">Candidatus Methylomirabilis lanthanidiphila</name>
    <dbReference type="NCBI Taxonomy" id="2211376"/>
    <lineage>
        <taxon>Bacteria</taxon>
        <taxon>Candidatus Methylomirabilota</taxon>
        <taxon>Candidatus Methylomirabilia</taxon>
        <taxon>Candidatus Methylomirabilales</taxon>
        <taxon>Candidatus Methylomirabilaceae</taxon>
        <taxon>Candidatus Methylomirabilis</taxon>
    </lineage>
</organism>
<keyword evidence="1" id="KW-0472">Membrane</keyword>
<evidence type="ECO:0008006" key="5">
    <source>
        <dbReference type="Google" id="ProtNLM"/>
    </source>
</evidence>